<name>A0A1M5Z9Z8_9FIRM</name>
<evidence type="ECO:0000256" key="1">
    <source>
        <dbReference type="SAM" id="MobiDB-lite"/>
    </source>
</evidence>
<proteinExistence type="predicted"/>
<evidence type="ECO:0000313" key="3">
    <source>
        <dbReference type="EMBL" id="SHI21047.1"/>
    </source>
</evidence>
<organism evidence="3 4">
    <name type="scientific">Sporobacter termitidis DSM 10068</name>
    <dbReference type="NCBI Taxonomy" id="1123282"/>
    <lineage>
        <taxon>Bacteria</taxon>
        <taxon>Bacillati</taxon>
        <taxon>Bacillota</taxon>
        <taxon>Clostridia</taxon>
        <taxon>Eubacteriales</taxon>
        <taxon>Oscillospiraceae</taxon>
        <taxon>Sporobacter</taxon>
    </lineage>
</organism>
<keyword evidence="2" id="KW-0732">Signal</keyword>
<dbReference type="EMBL" id="FQXV01000015">
    <property type="protein sequence ID" value="SHI21047.1"/>
    <property type="molecule type" value="Genomic_DNA"/>
</dbReference>
<keyword evidence="4" id="KW-1185">Reference proteome</keyword>
<evidence type="ECO:0000313" key="4">
    <source>
        <dbReference type="Proteomes" id="UP000183995"/>
    </source>
</evidence>
<dbReference type="OrthoDB" id="2078711at2"/>
<feature type="region of interest" description="Disordered" evidence="1">
    <location>
        <begin position="25"/>
        <end position="53"/>
    </location>
</feature>
<dbReference type="AlphaFoldDB" id="A0A1M5Z9Z8"/>
<feature type="chain" id="PRO_5038814831" evidence="2">
    <location>
        <begin position="19"/>
        <end position="475"/>
    </location>
</feature>
<dbReference type="RefSeq" id="WP_073081871.1">
    <property type="nucleotide sequence ID" value="NZ_FQXV01000015.1"/>
</dbReference>
<accession>A0A1M5Z9Z8</accession>
<sequence length="475" mass="51097">MKKYIAAALIAAAVLSLASCGWRLPGSSGPSESPEPSAAPSETPEASPSPEKTAVDELLGTEPAAGELGQYVMQNARDLPAEENDKLLERLLLVQPDVTISMSTKILNNAYMSALDDTMGGLLDPTKIPNIKDQAVRADYQALFDSLMTVVRYEESPIIETNWSALNKLKTSFGEQTAFIIEYSARLQGNYYGDELRGPDLMAADIAAIEKEFLKASDGFVRWQLRGLYAREVATLLYGPEGAYISDFTAGKKEVHGRLNTYAAAYPDTKFGRTCASLLNMTSESQQAVTDAINGSIVFPPDDPRTIEFAALDEKSAALTVPEIVDKDNSALAQQLNKTVRDAAAGMLPAGTKNQQLYSSAAVCGNYLSVALSCSYAEKSGKPGYRQQHLVFDLTTGSPVTLDDLAAKPLDAYKAALLQVMRGDNVPADLAAPVDFALNSGGMTIYVSPKSGTVPDEYNVTMNGLRSFMDISKLY</sequence>
<gene>
    <name evidence="3" type="ORF">SAMN02745823_03441</name>
</gene>
<reference evidence="3 4" key="1">
    <citation type="submission" date="2016-11" db="EMBL/GenBank/DDBJ databases">
        <authorList>
            <person name="Jaros S."/>
            <person name="Januszkiewicz K."/>
            <person name="Wedrychowicz H."/>
        </authorList>
    </citation>
    <scope>NUCLEOTIDE SEQUENCE [LARGE SCALE GENOMIC DNA]</scope>
    <source>
        <strain evidence="3 4">DSM 10068</strain>
    </source>
</reference>
<feature type="compositionally biased region" description="Low complexity" evidence="1">
    <location>
        <begin position="25"/>
        <end position="51"/>
    </location>
</feature>
<dbReference type="Proteomes" id="UP000183995">
    <property type="component" value="Unassembled WGS sequence"/>
</dbReference>
<protein>
    <submittedName>
        <fullName evidence="3">Uncharacterized protein</fullName>
    </submittedName>
</protein>
<evidence type="ECO:0000256" key="2">
    <source>
        <dbReference type="SAM" id="SignalP"/>
    </source>
</evidence>
<dbReference type="PROSITE" id="PS51257">
    <property type="entry name" value="PROKAR_LIPOPROTEIN"/>
    <property type="match status" value="1"/>
</dbReference>
<feature type="signal peptide" evidence="2">
    <location>
        <begin position="1"/>
        <end position="18"/>
    </location>
</feature>